<evidence type="ECO:0000256" key="6">
    <source>
        <dbReference type="ARBA" id="ARBA00023004"/>
    </source>
</evidence>
<feature type="domain" description="2Fe-2S ferredoxin-type" evidence="9">
    <location>
        <begin position="6"/>
        <end position="95"/>
    </location>
</feature>
<reference evidence="10" key="1">
    <citation type="submission" date="2022-08" db="EMBL/GenBank/DDBJ databases">
        <title>Catabolic pathway analysis in culturable SAR92 clade bacteria reveals their overlooked roles in DMSP degradation in coastal seas.</title>
        <authorList>
            <person name="He X."/>
            <person name="Zhang X."/>
            <person name="Zhang Y."/>
        </authorList>
    </citation>
    <scope>NUCLEOTIDE SEQUENCE</scope>
    <source>
        <strain evidence="10">H455</strain>
    </source>
</reference>
<dbReference type="EMBL" id="CP103416">
    <property type="protein sequence ID" value="UVW35417.1"/>
    <property type="molecule type" value="Genomic_DNA"/>
</dbReference>
<evidence type="ECO:0000313" key="10">
    <source>
        <dbReference type="EMBL" id="UVW35417.1"/>
    </source>
</evidence>
<gene>
    <name evidence="10" type="ORF">NYF23_02120</name>
</gene>
<sequence>MSSAVHTISLSNRDSQFHCNEQQSLLHGVESQRIKAVQIGCRGGGCGVCKVRVLSGDYSSKKMSRKHVSADELNQGVGLSCRIFPLSDMVIEALD</sequence>
<keyword evidence="7" id="KW-0411">Iron-sulfur</keyword>
<evidence type="ECO:0000259" key="9">
    <source>
        <dbReference type="PROSITE" id="PS51085"/>
    </source>
</evidence>
<dbReference type="InterPro" id="IPR006058">
    <property type="entry name" value="2Fe2S_fd_BS"/>
</dbReference>
<dbReference type="InterPro" id="IPR001041">
    <property type="entry name" value="2Fe-2S_ferredoxin-type"/>
</dbReference>
<dbReference type="PROSITE" id="PS00197">
    <property type="entry name" value="2FE2S_FER_1"/>
    <property type="match status" value="1"/>
</dbReference>
<keyword evidence="6" id="KW-0408">Iron</keyword>
<dbReference type="CDD" id="cd00207">
    <property type="entry name" value="fer2"/>
    <property type="match status" value="1"/>
</dbReference>
<accession>A0ABY5TNR1</accession>
<comment type="similarity">
    <text evidence="1">Belongs to the 2Fe2S plant-type ferredoxin family.</text>
</comment>
<protein>
    <submittedName>
        <fullName evidence="10">2Fe-2S iron-sulfur cluster binding domain-containing protein</fullName>
    </submittedName>
</protein>
<evidence type="ECO:0000313" key="11">
    <source>
        <dbReference type="Proteomes" id="UP001059934"/>
    </source>
</evidence>
<dbReference type="Pfam" id="PF00111">
    <property type="entry name" value="Fer2"/>
    <property type="match status" value="1"/>
</dbReference>
<keyword evidence="2" id="KW-0813">Transport</keyword>
<dbReference type="PROSITE" id="PS51085">
    <property type="entry name" value="2FE2S_FER_2"/>
    <property type="match status" value="1"/>
</dbReference>
<dbReference type="SUPFAM" id="SSF54292">
    <property type="entry name" value="2Fe-2S ferredoxin-like"/>
    <property type="match status" value="1"/>
</dbReference>
<dbReference type="PANTHER" id="PTHR43112">
    <property type="entry name" value="FERREDOXIN"/>
    <property type="match status" value="1"/>
</dbReference>
<organism evidence="10 11">
    <name type="scientific">SAR92 clade bacterium H455</name>
    <dbReference type="NCBI Taxonomy" id="2974818"/>
    <lineage>
        <taxon>Bacteria</taxon>
        <taxon>Pseudomonadati</taxon>
        <taxon>Pseudomonadota</taxon>
        <taxon>Gammaproteobacteria</taxon>
        <taxon>Cellvibrionales</taxon>
        <taxon>Porticoccaceae</taxon>
        <taxon>SAR92 clade</taxon>
    </lineage>
</organism>
<evidence type="ECO:0000256" key="4">
    <source>
        <dbReference type="ARBA" id="ARBA00022723"/>
    </source>
</evidence>
<keyword evidence="5" id="KW-0249">Electron transport</keyword>
<evidence type="ECO:0000256" key="8">
    <source>
        <dbReference type="ARBA" id="ARBA00034078"/>
    </source>
</evidence>
<dbReference type="Proteomes" id="UP001059934">
    <property type="component" value="Chromosome"/>
</dbReference>
<dbReference type="InterPro" id="IPR036010">
    <property type="entry name" value="2Fe-2S_ferredoxin-like_sf"/>
</dbReference>
<evidence type="ECO:0000256" key="2">
    <source>
        <dbReference type="ARBA" id="ARBA00022448"/>
    </source>
</evidence>
<evidence type="ECO:0000256" key="1">
    <source>
        <dbReference type="ARBA" id="ARBA00007874"/>
    </source>
</evidence>
<dbReference type="Gene3D" id="3.10.20.30">
    <property type="match status" value="1"/>
</dbReference>
<evidence type="ECO:0000256" key="3">
    <source>
        <dbReference type="ARBA" id="ARBA00022714"/>
    </source>
</evidence>
<evidence type="ECO:0000256" key="5">
    <source>
        <dbReference type="ARBA" id="ARBA00022982"/>
    </source>
</evidence>
<evidence type="ECO:0000256" key="7">
    <source>
        <dbReference type="ARBA" id="ARBA00023014"/>
    </source>
</evidence>
<name>A0ABY5TNR1_9GAMM</name>
<dbReference type="InterPro" id="IPR012675">
    <property type="entry name" value="Beta-grasp_dom_sf"/>
</dbReference>
<keyword evidence="3" id="KW-0001">2Fe-2S</keyword>
<keyword evidence="11" id="KW-1185">Reference proteome</keyword>
<keyword evidence="4" id="KW-0479">Metal-binding</keyword>
<comment type="cofactor">
    <cofactor evidence="8">
        <name>[2Fe-2S] cluster</name>
        <dbReference type="ChEBI" id="CHEBI:190135"/>
    </cofactor>
</comment>
<dbReference type="PANTHER" id="PTHR43112:SF10">
    <property type="entry name" value="FERREDOXIN C 2, CHLOROPLASTIC"/>
    <property type="match status" value="1"/>
</dbReference>
<proteinExistence type="inferred from homology"/>